<proteinExistence type="predicted"/>
<reference evidence="1" key="1">
    <citation type="journal article" date="2014" name="Front. Microbiol.">
        <title>High frequency of phylogenetically diverse reductive dehalogenase-homologous genes in deep subseafloor sedimentary metagenomes.</title>
        <authorList>
            <person name="Kawai M."/>
            <person name="Futagami T."/>
            <person name="Toyoda A."/>
            <person name="Takaki Y."/>
            <person name="Nishi S."/>
            <person name="Hori S."/>
            <person name="Arai W."/>
            <person name="Tsubouchi T."/>
            <person name="Morono Y."/>
            <person name="Uchiyama I."/>
            <person name="Ito T."/>
            <person name="Fujiyama A."/>
            <person name="Inagaki F."/>
            <person name="Takami H."/>
        </authorList>
    </citation>
    <scope>NUCLEOTIDE SEQUENCE</scope>
    <source>
        <strain evidence="1">Expedition CK06-06</strain>
    </source>
</reference>
<dbReference type="EMBL" id="BARV01009590">
    <property type="protein sequence ID" value="GAI02692.1"/>
    <property type="molecule type" value="Genomic_DNA"/>
</dbReference>
<gene>
    <name evidence="1" type="ORF">S06H3_18862</name>
</gene>
<dbReference type="AlphaFoldDB" id="X1K6P6"/>
<accession>X1K6P6</accession>
<sequence length="64" mass="7281">MIEIDKLIEYWKDQWLRGEPEPPNPLGEIMRDTITYLVAFQQVHEMLTRLGEAIEGVSPGGDGP</sequence>
<evidence type="ECO:0000313" key="1">
    <source>
        <dbReference type="EMBL" id="GAI02692.1"/>
    </source>
</evidence>
<organism evidence="1">
    <name type="scientific">marine sediment metagenome</name>
    <dbReference type="NCBI Taxonomy" id="412755"/>
    <lineage>
        <taxon>unclassified sequences</taxon>
        <taxon>metagenomes</taxon>
        <taxon>ecological metagenomes</taxon>
    </lineage>
</organism>
<comment type="caution">
    <text evidence="1">The sequence shown here is derived from an EMBL/GenBank/DDBJ whole genome shotgun (WGS) entry which is preliminary data.</text>
</comment>
<name>X1K6P6_9ZZZZ</name>
<protein>
    <submittedName>
        <fullName evidence="1">Uncharacterized protein</fullName>
    </submittedName>
</protein>